<protein>
    <recommendedName>
        <fullName evidence="1">Pyridoxamine 5'-phosphate oxidase Alr4036 family FMN-binding domain-containing protein</fullName>
    </recommendedName>
</protein>
<dbReference type="RefSeq" id="WP_344807449.1">
    <property type="nucleotide sequence ID" value="NZ_BAABBO010000012.1"/>
</dbReference>
<dbReference type="EMBL" id="BAABBO010000012">
    <property type="protein sequence ID" value="GAA3968736.1"/>
    <property type="molecule type" value="Genomic_DNA"/>
</dbReference>
<gene>
    <name evidence="2" type="ORF">GCM10022278_28100</name>
</gene>
<proteinExistence type="predicted"/>
<dbReference type="SUPFAM" id="SSF50475">
    <property type="entry name" value="FMN-binding split barrel"/>
    <property type="match status" value="1"/>
</dbReference>
<dbReference type="PANTHER" id="PTHR28243">
    <property type="entry name" value="AGL049CP"/>
    <property type="match status" value="1"/>
</dbReference>
<dbReference type="PANTHER" id="PTHR28243:SF1">
    <property type="entry name" value="PYRIDOXAMINE 5'-PHOSPHATE OXIDASE ALR4036 FAMILY FMN-BINDING DOMAIN-CONTAINING PROTEIN"/>
    <property type="match status" value="1"/>
</dbReference>
<feature type="domain" description="Pyridoxamine 5'-phosphate oxidase Alr4036 family FMN-binding" evidence="1">
    <location>
        <begin position="21"/>
        <end position="110"/>
    </location>
</feature>
<comment type="caution">
    <text evidence="2">The sequence shown here is derived from an EMBL/GenBank/DDBJ whole genome shotgun (WGS) entry which is preliminary data.</text>
</comment>
<dbReference type="InterPro" id="IPR012349">
    <property type="entry name" value="Split_barrel_FMN-bd"/>
</dbReference>
<sequence>MSEQSDYRATALSFLKHSLEQLASALDDRSRRQARFLSLATIACDTDEDELPRPTARTVVMRDWTSAPPVWQFHTDRRAAKVSERSLSHQLSAVFWDSSSQLQIRLLGTASECRDAAVVHKVWNDLGARGQQSFWRHEAPGTGLAHPTALTFAKTVEAAARGDESLVSPHFMLVDVAVSAVDCLSLADDPHHRVQGQWRQDGWEARWVAP</sequence>
<evidence type="ECO:0000259" key="1">
    <source>
        <dbReference type="Pfam" id="PF12766"/>
    </source>
</evidence>
<evidence type="ECO:0000313" key="2">
    <source>
        <dbReference type="EMBL" id="GAA3968736.1"/>
    </source>
</evidence>
<dbReference type="Gene3D" id="2.30.110.10">
    <property type="entry name" value="Electron Transport, Fmn-binding Protein, Chain A"/>
    <property type="match status" value="1"/>
</dbReference>
<name>A0ABP7PPL2_9GAMM</name>
<dbReference type="Pfam" id="PF12766">
    <property type="entry name" value="Pyridox_oxase_2"/>
    <property type="match status" value="1"/>
</dbReference>
<dbReference type="Proteomes" id="UP001501337">
    <property type="component" value="Unassembled WGS sequence"/>
</dbReference>
<accession>A0ABP7PPL2</accession>
<evidence type="ECO:0000313" key="3">
    <source>
        <dbReference type="Proteomes" id="UP001501337"/>
    </source>
</evidence>
<reference evidence="3" key="1">
    <citation type="journal article" date="2019" name="Int. J. Syst. Evol. Microbiol.">
        <title>The Global Catalogue of Microorganisms (GCM) 10K type strain sequencing project: providing services to taxonomists for standard genome sequencing and annotation.</title>
        <authorList>
            <consortium name="The Broad Institute Genomics Platform"/>
            <consortium name="The Broad Institute Genome Sequencing Center for Infectious Disease"/>
            <person name="Wu L."/>
            <person name="Ma J."/>
        </authorList>
    </citation>
    <scope>NUCLEOTIDE SEQUENCE [LARGE SCALE GENOMIC DNA]</scope>
    <source>
        <strain evidence="3">JCM 17555</strain>
    </source>
</reference>
<dbReference type="InterPro" id="IPR024624">
    <property type="entry name" value="Pyridox_Oxase_Alr4036_FMN-bd"/>
</dbReference>
<keyword evidence="3" id="KW-1185">Reference proteome</keyword>
<organism evidence="2 3">
    <name type="scientific">Allohahella marinimesophila</name>
    <dbReference type="NCBI Taxonomy" id="1054972"/>
    <lineage>
        <taxon>Bacteria</taxon>
        <taxon>Pseudomonadati</taxon>
        <taxon>Pseudomonadota</taxon>
        <taxon>Gammaproteobacteria</taxon>
        <taxon>Oceanospirillales</taxon>
        <taxon>Hahellaceae</taxon>
        <taxon>Allohahella</taxon>
    </lineage>
</organism>